<keyword evidence="2" id="KW-1185">Reference proteome</keyword>
<comment type="caution">
    <text evidence="1">The sequence shown here is derived from an EMBL/GenBank/DDBJ whole genome shotgun (WGS) entry which is preliminary data.</text>
</comment>
<accession>A0ABW2T540</accession>
<proteinExistence type="predicted"/>
<reference evidence="2" key="1">
    <citation type="journal article" date="2019" name="Int. J. Syst. Evol. Microbiol.">
        <title>The Global Catalogue of Microorganisms (GCM) 10K type strain sequencing project: providing services to taxonomists for standard genome sequencing and annotation.</title>
        <authorList>
            <consortium name="The Broad Institute Genomics Platform"/>
            <consortium name="The Broad Institute Genome Sequencing Center for Infectious Disease"/>
            <person name="Wu L."/>
            <person name="Ma J."/>
        </authorList>
    </citation>
    <scope>NUCLEOTIDE SEQUENCE [LARGE SCALE GENOMIC DNA]</scope>
    <source>
        <strain evidence="2">JCM 10083</strain>
    </source>
</reference>
<protein>
    <submittedName>
        <fullName evidence="1">Uncharacterized protein</fullName>
    </submittedName>
</protein>
<organism evidence="1 2">
    <name type="scientific">Streptosporangium amethystogenes subsp. fukuiense</name>
    <dbReference type="NCBI Taxonomy" id="698418"/>
    <lineage>
        <taxon>Bacteria</taxon>
        <taxon>Bacillati</taxon>
        <taxon>Actinomycetota</taxon>
        <taxon>Actinomycetes</taxon>
        <taxon>Streptosporangiales</taxon>
        <taxon>Streptosporangiaceae</taxon>
        <taxon>Streptosporangium</taxon>
    </lineage>
</organism>
<evidence type="ECO:0000313" key="2">
    <source>
        <dbReference type="Proteomes" id="UP001596514"/>
    </source>
</evidence>
<dbReference type="EMBL" id="JBHTEE010000001">
    <property type="protein sequence ID" value="MFC7603758.1"/>
    <property type="molecule type" value="Genomic_DNA"/>
</dbReference>
<gene>
    <name evidence="1" type="ORF">ACFQVD_26950</name>
</gene>
<dbReference type="Proteomes" id="UP001596514">
    <property type="component" value="Unassembled WGS sequence"/>
</dbReference>
<evidence type="ECO:0000313" key="1">
    <source>
        <dbReference type="EMBL" id="MFC7603758.1"/>
    </source>
</evidence>
<name>A0ABW2T540_9ACTN</name>
<dbReference type="RefSeq" id="WP_343981750.1">
    <property type="nucleotide sequence ID" value="NZ_BAAAGK010000233.1"/>
</dbReference>
<sequence length="123" mass="13951">MSAHLAIRLADPSRLINGHVSSFFQGGRFFFLVNRNLKVDPEVLQELEHKGGQAIPRLTSLLEPNRPYCVRYFLERDIPGNEMTHLEIGPFQTDVYVHPSLMPQSVADELAAHSTVMTPHIHH</sequence>